<evidence type="ECO:0000313" key="2">
    <source>
        <dbReference type="Proteomes" id="UP000499080"/>
    </source>
</evidence>
<gene>
    <name evidence="1" type="ORF">AVEN_20577_1</name>
</gene>
<accession>A0A4Y2EFN5</accession>
<protein>
    <submittedName>
        <fullName evidence="1">Uncharacterized protein</fullName>
    </submittedName>
</protein>
<sequence length="145" mass="16497">MASVAVFCTGVRDARLVPRKSRGPQNPFDVHSSANCWRISDIRRDLIKSAIDGRNLFSAGQVKETVRLRIPFHLTVNSPRSSEQKKCAAIVSGGKEWASQLAGIYFYETSLFGFRVLRQICTMDWHFSSSNKENFEEEKLFFSTE</sequence>
<name>A0A4Y2EFN5_ARAVE</name>
<dbReference type="AlphaFoldDB" id="A0A4Y2EFN5"/>
<dbReference type="Proteomes" id="UP000499080">
    <property type="component" value="Unassembled WGS sequence"/>
</dbReference>
<evidence type="ECO:0000313" key="1">
    <source>
        <dbReference type="EMBL" id="GBM27963.1"/>
    </source>
</evidence>
<dbReference type="EMBL" id="BGPR01000599">
    <property type="protein sequence ID" value="GBM27963.1"/>
    <property type="molecule type" value="Genomic_DNA"/>
</dbReference>
<reference evidence="1 2" key="1">
    <citation type="journal article" date="2019" name="Sci. Rep.">
        <title>Orb-weaving spider Araneus ventricosus genome elucidates the spidroin gene catalogue.</title>
        <authorList>
            <person name="Kono N."/>
            <person name="Nakamura H."/>
            <person name="Ohtoshi R."/>
            <person name="Moran D.A.P."/>
            <person name="Shinohara A."/>
            <person name="Yoshida Y."/>
            <person name="Fujiwara M."/>
            <person name="Mori M."/>
            <person name="Tomita M."/>
            <person name="Arakawa K."/>
        </authorList>
    </citation>
    <scope>NUCLEOTIDE SEQUENCE [LARGE SCALE GENOMIC DNA]</scope>
</reference>
<proteinExistence type="predicted"/>
<organism evidence="1 2">
    <name type="scientific">Araneus ventricosus</name>
    <name type="common">Orbweaver spider</name>
    <name type="synonym">Epeira ventricosa</name>
    <dbReference type="NCBI Taxonomy" id="182803"/>
    <lineage>
        <taxon>Eukaryota</taxon>
        <taxon>Metazoa</taxon>
        <taxon>Ecdysozoa</taxon>
        <taxon>Arthropoda</taxon>
        <taxon>Chelicerata</taxon>
        <taxon>Arachnida</taxon>
        <taxon>Araneae</taxon>
        <taxon>Araneomorphae</taxon>
        <taxon>Entelegynae</taxon>
        <taxon>Araneoidea</taxon>
        <taxon>Araneidae</taxon>
        <taxon>Araneus</taxon>
    </lineage>
</organism>
<comment type="caution">
    <text evidence="1">The sequence shown here is derived from an EMBL/GenBank/DDBJ whole genome shotgun (WGS) entry which is preliminary data.</text>
</comment>
<keyword evidence="2" id="KW-1185">Reference proteome</keyword>